<comment type="caution">
    <text evidence="1">The sequence shown here is derived from an EMBL/GenBank/DDBJ whole genome shotgun (WGS) entry which is preliminary data.</text>
</comment>
<feature type="non-terminal residue" evidence="1">
    <location>
        <position position="1"/>
    </location>
</feature>
<reference evidence="1" key="1">
    <citation type="journal article" date="2014" name="Front. Microbiol.">
        <title>High frequency of phylogenetically diverse reductive dehalogenase-homologous genes in deep subseafloor sedimentary metagenomes.</title>
        <authorList>
            <person name="Kawai M."/>
            <person name="Futagami T."/>
            <person name="Toyoda A."/>
            <person name="Takaki Y."/>
            <person name="Nishi S."/>
            <person name="Hori S."/>
            <person name="Arai W."/>
            <person name="Tsubouchi T."/>
            <person name="Morono Y."/>
            <person name="Uchiyama I."/>
            <person name="Ito T."/>
            <person name="Fujiyama A."/>
            <person name="Inagaki F."/>
            <person name="Takami H."/>
        </authorList>
    </citation>
    <scope>NUCLEOTIDE SEQUENCE</scope>
    <source>
        <strain evidence="1">Expedition CK06-06</strain>
    </source>
</reference>
<sequence length="57" mass="6303">LNELVTTFPGGGEPATTEMVAECQKVWQELNAKVSVYNMEPDEVAHEYLIEHGLVKG</sequence>
<protein>
    <submittedName>
        <fullName evidence="1">Uncharacterized protein</fullName>
    </submittedName>
</protein>
<dbReference type="EMBL" id="BARV01033515">
    <property type="protein sequence ID" value="GAI51086.1"/>
    <property type="molecule type" value="Genomic_DNA"/>
</dbReference>
<dbReference type="AlphaFoldDB" id="X1Q8H4"/>
<gene>
    <name evidence="1" type="ORF">S06H3_52669</name>
</gene>
<evidence type="ECO:0000313" key="1">
    <source>
        <dbReference type="EMBL" id="GAI51086.1"/>
    </source>
</evidence>
<accession>X1Q8H4</accession>
<proteinExistence type="predicted"/>
<name>X1Q8H4_9ZZZZ</name>
<organism evidence="1">
    <name type="scientific">marine sediment metagenome</name>
    <dbReference type="NCBI Taxonomy" id="412755"/>
    <lineage>
        <taxon>unclassified sequences</taxon>
        <taxon>metagenomes</taxon>
        <taxon>ecological metagenomes</taxon>
    </lineage>
</organism>
<dbReference type="Gene3D" id="3.40.190.10">
    <property type="entry name" value="Periplasmic binding protein-like II"/>
    <property type="match status" value="1"/>
</dbReference>